<reference evidence="2 3" key="1">
    <citation type="submission" date="2013-02" db="EMBL/GenBank/DDBJ databases">
        <title>The Genome Annotation of Plasmodium falciparum CAMP/Malaysia.</title>
        <authorList>
            <consortium name="The Broad Institute Genome Sequencing Platform"/>
            <consortium name="The Broad Institute Genome Sequencing Center for Infectious Disease"/>
            <person name="Neafsey D."/>
            <person name="Hoffman S."/>
            <person name="Volkman S."/>
            <person name="Rosenthal P."/>
            <person name="Walker B."/>
            <person name="Young S.K."/>
            <person name="Zeng Q."/>
            <person name="Gargeya S."/>
            <person name="Fitzgerald M."/>
            <person name="Haas B."/>
            <person name="Abouelleil A."/>
            <person name="Allen A.W."/>
            <person name="Alvarado L."/>
            <person name="Arachchi H.M."/>
            <person name="Berlin A.M."/>
            <person name="Chapman S.B."/>
            <person name="Gainer-Dewar J."/>
            <person name="Goldberg J."/>
            <person name="Griggs A."/>
            <person name="Gujja S."/>
            <person name="Hansen M."/>
            <person name="Howarth C."/>
            <person name="Imamovic A."/>
            <person name="Ireland A."/>
            <person name="Larimer J."/>
            <person name="McCowan C."/>
            <person name="Murphy C."/>
            <person name="Pearson M."/>
            <person name="Poon T.W."/>
            <person name="Priest M."/>
            <person name="Roberts A."/>
            <person name="Saif S."/>
            <person name="Shea T."/>
            <person name="Sisk P."/>
            <person name="Sykes S."/>
            <person name="Wortman J."/>
            <person name="Nusbaum C."/>
            <person name="Birren B."/>
        </authorList>
    </citation>
    <scope>NUCLEOTIDE SEQUENCE [LARGE SCALE GENOMIC DNA]</scope>
    <source>
        <strain evidence="2 3">CAMP/Malaysia</strain>
    </source>
</reference>
<reference evidence="2 3" key="2">
    <citation type="submission" date="2013-02" db="EMBL/GenBank/DDBJ databases">
        <title>The Genome Sequence of Plasmodium falciparum CAMP/Malaysia.</title>
        <authorList>
            <consortium name="The Broad Institute Genome Sequencing Platform"/>
            <consortium name="The Broad Institute Genome Sequencing Center for Infectious Disease"/>
            <person name="Neafsey D."/>
            <person name="Cheeseman I."/>
            <person name="Volkman S."/>
            <person name="Adams J."/>
            <person name="Walker B."/>
            <person name="Young S.K."/>
            <person name="Zeng Q."/>
            <person name="Gargeya S."/>
            <person name="Fitzgerald M."/>
            <person name="Haas B."/>
            <person name="Abouelleil A."/>
            <person name="Alvarado L."/>
            <person name="Arachchi H.M."/>
            <person name="Berlin A.M."/>
            <person name="Chapman S.B."/>
            <person name="Dewar J."/>
            <person name="Goldberg J."/>
            <person name="Griggs A."/>
            <person name="Gujja S."/>
            <person name="Hansen M."/>
            <person name="Howarth C."/>
            <person name="Imamovic A."/>
            <person name="Larimer J."/>
            <person name="McCowan C."/>
            <person name="Murphy C."/>
            <person name="Neiman D."/>
            <person name="Pearson M."/>
            <person name="Priest M."/>
            <person name="Roberts A."/>
            <person name="Saif S."/>
            <person name="Shea T."/>
            <person name="Sisk P."/>
            <person name="Sykes S."/>
            <person name="Wortman J."/>
            <person name="Nusbaum C."/>
            <person name="Birren B."/>
        </authorList>
    </citation>
    <scope>NUCLEOTIDE SEQUENCE [LARGE SCALE GENOMIC DNA]</scope>
    <source>
        <strain evidence="2 3">CAMP/Malaysia</strain>
    </source>
</reference>
<gene>
    <name evidence="2" type="ORF">PFMC_01822</name>
</gene>
<name>A0A024XAY4_PLAFC</name>
<feature type="transmembrane region" description="Helical" evidence="1">
    <location>
        <begin position="34"/>
        <end position="53"/>
    </location>
</feature>
<dbReference type="Proteomes" id="UP000030694">
    <property type="component" value="Unassembled WGS sequence"/>
</dbReference>
<dbReference type="EMBL" id="KI927506">
    <property type="protein sequence ID" value="ETW62250.1"/>
    <property type="molecule type" value="Genomic_DNA"/>
</dbReference>
<evidence type="ECO:0000313" key="2">
    <source>
        <dbReference type="EMBL" id="ETW62250.1"/>
    </source>
</evidence>
<keyword evidence="1" id="KW-0812">Transmembrane</keyword>
<sequence length="62" mass="7581">MNFILFFKGFIFNREGNTLYSYQKKKKKKKKKKNLILLLIRYILMNPILFIIINKVTNEKIK</sequence>
<accession>A0A024XAY4</accession>
<keyword evidence="1" id="KW-0472">Membrane</keyword>
<organism evidence="2 3">
    <name type="scientific">Plasmodium falciparum (isolate Camp / Malaysia)</name>
    <dbReference type="NCBI Taxonomy" id="5835"/>
    <lineage>
        <taxon>Eukaryota</taxon>
        <taxon>Sar</taxon>
        <taxon>Alveolata</taxon>
        <taxon>Apicomplexa</taxon>
        <taxon>Aconoidasida</taxon>
        <taxon>Haemosporida</taxon>
        <taxon>Plasmodiidae</taxon>
        <taxon>Plasmodium</taxon>
        <taxon>Plasmodium (Laverania)</taxon>
    </lineage>
</organism>
<proteinExistence type="predicted"/>
<dbReference type="AlphaFoldDB" id="A0A024XAY4"/>
<evidence type="ECO:0000256" key="1">
    <source>
        <dbReference type="SAM" id="Phobius"/>
    </source>
</evidence>
<protein>
    <submittedName>
        <fullName evidence="2">Uncharacterized protein</fullName>
    </submittedName>
</protein>
<evidence type="ECO:0000313" key="3">
    <source>
        <dbReference type="Proteomes" id="UP000030694"/>
    </source>
</evidence>
<keyword evidence="1" id="KW-1133">Transmembrane helix</keyword>